<evidence type="ECO:0000313" key="2">
    <source>
        <dbReference type="Proteomes" id="UP000009168"/>
    </source>
</evidence>
<dbReference type="AlphaFoldDB" id="W7XDB5"/>
<keyword evidence="2" id="KW-1185">Reference proteome</keyword>
<dbReference type="GeneID" id="24437961"/>
<accession>W7XDB5</accession>
<dbReference type="KEGG" id="tet:TTHERM_000241579"/>
<sequence length="83" mass="9508">MNDQISIKKKALDVGIEPTTLRLTAACSNQLSQSSVSILYLLNARCRDRTYDLAVNSRMLQPAELIELHVKFKINLYDFQTDY</sequence>
<gene>
    <name evidence="1" type="ORF">TTHERM_000241579</name>
</gene>
<name>W7XDB5_TETTS</name>
<dbReference type="AntiFam" id="ANF00014">
    <property type="entry name" value="tRNA translation"/>
</dbReference>
<proteinExistence type="predicted"/>
<evidence type="ECO:0000313" key="1">
    <source>
        <dbReference type="EMBL" id="EWS71791.1"/>
    </source>
</evidence>
<dbReference type="EMBL" id="GG662443">
    <property type="protein sequence ID" value="EWS71791.1"/>
    <property type="molecule type" value="Genomic_DNA"/>
</dbReference>
<dbReference type="Proteomes" id="UP000009168">
    <property type="component" value="Unassembled WGS sequence"/>
</dbReference>
<reference evidence="2" key="1">
    <citation type="journal article" date="2006" name="PLoS Biol.">
        <title>Macronuclear genome sequence of the ciliate Tetrahymena thermophila, a model eukaryote.</title>
        <authorList>
            <person name="Eisen J.A."/>
            <person name="Coyne R.S."/>
            <person name="Wu M."/>
            <person name="Wu D."/>
            <person name="Thiagarajan M."/>
            <person name="Wortman J.R."/>
            <person name="Badger J.H."/>
            <person name="Ren Q."/>
            <person name="Amedeo P."/>
            <person name="Jones K.M."/>
            <person name="Tallon L.J."/>
            <person name="Delcher A.L."/>
            <person name="Salzberg S.L."/>
            <person name="Silva J.C."/>
            <person name="Haas B.J."/>
            <person name="Majoros W.H."/>
            <person name="Farzad M."/>
            <person name="Carlton J.M."/>
            <person name="Smith R.K. Jr."/>
            <person name="Garg J."/>
            <person name="Pearlman R.E."/>
            <person name="Karrer K.M."/>
            <person name="Sun L."/>
            <person name="Manning G."/>
            <person name="Elde N.C."/>
            <person name="Turkewitz A.P."/>
            <person name="Asai D.J."/>
            <person name="Wilkes D.E."/>
            <person name="Wang Y."/>
            <person name="Cai H."/>
            <person name="Collins K."/>
            <person name="Stewart B.A."/>
            <person name="Lee S.R."/>
            <person name="Wilamowska K."/>
            <person name="Weinberg Z."/>
            <person name="Ruzzo W.L."/>
            <person name="Wloga D."/>
            <person name="Gaertig J."/>
            <person name="Frankel J."/>
            <person name="Tsao C.-C."/>
            <person name="Gorovsky M.A."/>
            <person name="Keeling P.J."/>
            <person name="Waller R.F."/>
            <person name="Patron N.J."/>
            <person name="Cherry J.M."/>
            <person name="Stover N.A."/>
            <person name="Krieger C.J."/>
            <person name="del Toro C."/>
            <person name="Ryder H.F."/>
            <person name="Williamson S.C."/>
            <person name="Barbeau R.A."/>
            <person name="Hamilton E.P."/>
            <person name="Orias E."/>
        </authorList>
    </citation>
    <scope>NUCLEOTIDE SEQUENCE [LARGE SCALE GENOMIC DNA]</scope>
    <source>
        <strain evidence="2">SB210</strain>
    </source>
</reference>
<dbReference type="RefSeq" id="XP_012655678.1">
    <property type="nucleotide sequence ID" value="XM_012800224.1"/>
</dbReference>
<protein>
    <submittedName>
        <fullName evidence="1">Uncharacterized protein</fullName>
    </submittedName>
</protein>
<organism evidence="1 2">
    <name type="scientific">Tetrahymena thermophila (strain SB210)</name>
    <dbReference type="NCBI Taxonomy" id="312017"/>
    <lineage>
        <taxon>Eukaryota</taxon>
        <taxon>Sar</taxon>
        <taxon>Alveolata</taxon>
        <taxon>Ciliophora</taxon>
        <taxon>Intramacronucleata</taxon>
        <taxon>Oligohymenophorea</taxon>
        <taxon>Hymenostomatida</taxon>
        <taxon>Tetrahymenina</taxon>
        <taxon>Tetrahymenidae</taxon>
        <taxon>Tetrahymena</taxon>
    </lineage>
</organism>
<dbReference type="InParanoid" id="W7XDB5"/>